<dbReference type="SMART" id="SM00320">
    <property type="entry name" value="WD40"/>
    <property type="match status" value="3"/>
</dbReference>
<evidence type="ECO:0000313" key="5">
    <source>
        <dbReference type="Proteomes" id="UP000815325"/>
    </source>
</evidence>
<dbReference type="Gene3D" id="2.130.10.10">
    <property type="entry name" value="YVTN repeat-like/Quinoprotein amine dehydrogenase"/>
    <property type="match status" value="1"/>
</dbReference>
<dbReference type="PANTHER" id="PTHR15574">
    <property type="entry name" value="WD REPEAT DOMAIN-CONTAINING FAMILY"/>
    <property type="match status" value="1"/>
</dbReference>
<feature type="compositionally biased region" description="Low complexity" evidence="3">
    <location>
        <begin position="1017"/>
        <end position="1042"/>
    </location>
</feature>
<organism evidence="4 5">
    <name type="scientific">Dunaliella salina</name>
    <name type="common">Green alga</name>
    <name type="synonym">Protococcus salinus</name>
    <dbReference type="NCBI Taxonomy" id="3046"/>
    <lineage>
        <taxon>Eukaryota</taxon>
        <taxon>Viridiplantae</taxon>
        <taxon>Chlorophyta</taxon>
        <taxon>core chlorophytes</taxon>
        <taxon>Chlorophyceae</taxon>
        <taxon>CS clade</taxon>
        <taxon>Chlamydomonadales</taxon>
        <taxon>Dunaliellaceae</taxon>
        <taxon>Dunaliella</taxon>
    </lineage>
</organism>
<feature type="region of interest" description="Disordered" evidence="3">
    <location>
        <begin position="265"/>
        <end position="430"/>
    </location>
</feature>
<proteinExistence type="predicted"/>
<evidence type="ECO:0000256" key="1">
    <source>
        <dbReference type="ARBA" id="ARBA00022574"/>
    </source>
</evidence>
<feature type="compositionally biased region" description="Polar residues" evidence="3">
    <location>
        <begin position="1062"/>
        <end position="1072"/>
    </location>
</feature>
<comment type="caution">
    <text evidence="4">The sequence shown here is derived from an EMBL/GenBank/DDBJ whole genome shotgun (WGS) entry which is preliminary data.</text>
</comment>
<keyword evidence="1" id="KW-0853">WD repeat</keyword>
<feature type="compositionally biased region" description="Low complexity" evidence="3">
    <location>
        <begin position="606"/>
        <end position="623"/>
    </location>
</feature>
<feature type="compositionally biased region" description="Low complexity" evidence="3">
    <location>
        <begin position="563"/>
        <end position="572"/>
    </location>
</feature>
<feature type="region of interest" description="Disordered" evidence="3">
    <location>
        <begin position="1206"/>
        <end position="1276"/>
    </location>
</feature>
<accession>A0ABQ7GSD9</accession>
<dbReference type="InterPro" id="IPR036322">
    <property type="entry name" value="WD40_repeat_dom_sf"/>
</dbReference>
<keyword evidence="5" id="KW-1185">Reference proteome</keyword>
<reference evidence="4" key="1">
    <citation type="submission" date="2017-08" db="EMBL/GenBank/DDBJ databases">
        <authorList>
            <person name="Polle J.E."/>
            <person name="Barry K."/>
            <person name="Cushman J."/>
            <person name="Schmutz J."/>
            <person name="Tran D."/>
            <person name="Hathwaick L.T."/>
            <person name="Yim W.C."/>
            <person name="Jenkins J."/>
            <person name="Mckie-Krisberg Z.M."/>
            <person name="Prochnik S."/>
            <person name="Lindquist E."/>
            <person name="Dockter R.B."/>
            <person name="Adam C."/>
            <person name="Molina H."/>
            <person name="Bunkerborg J."/>
            <person name="Jin E."/>
            <person name="Buchheim M."/>
            <person name="Magnuson J."/>
        </authorList>
    </citation>
    <scope>NUCLEOTIDE SEQUENCE</scope>
    <source>
        <strain evidence="4">CCAP 19/18</strain>
    </source>
</reference>
<feature type="region of interest" description="Disordered" evidence="3">
    <location>
        <begin position="793"/>
        <end position="948"/>
    </location>
</feature>
<feature type="compositionally biased region" description="Low complexity" evidence="3">
    <location>
        <begin position="362"/>
        <end position="392"/>
    </location>
</feature>
<feature type="compositionally biased region" description="Low complexity" evidence="3">
    <location>
        <begin position="811"/>
        <end position="827"/>
    </location>
</feature>
<evidence type="ECO:0000256" key="2">
    <source>
        <dbReference type="ARBA" id="ARBA00022737"/>
    </source>
</evidence>
<feature type="compositionally biased region" description="Polar residues" evidence="3">
    <location>
        <begin position="879"/>
        <end position="888"/>
    </location>
</feature>
<name>A0ABQ7GSD9_DUNSA</name>
<feature type="compositionally biased region" description="Low complexity" evidence="3">
    <location>
        <begin position="487"/>
        <end position="516"/>
    </location>
</feature>
<dbReference type="EMBL" id="MU069613">
    <property type="protein sequence ID" value="KAF5837512.1"/>
    <property type="molecule type" value="Genomic_DNA"/>
</dbReference>
<keyword evidence="2" id="KW-0677">Repeat</keyword>
<sequence>MCGIHLYCIFPAQKLLHRAHRAHTGLANPSHDKPPGNLQSCCRHMSLNRGALVVQFGQLFHKMLCCRRRMSSTLGALVIQCGRDKSLARVIDLERMAIRPFSCHKAKIRAVAVASPNVFLTGCEDGVVRQLDVREQPLVIDSSALRDAYCAESIVVEQRSEKTKDRVGVNSIAVDPLKPMFATGGGDPLVRVYDARMMSRGRPMPWVLAYVPNPVAAACSSRSGQPRHRTITSIAYDHTGHRLLASYSKDSIYSFSVKDDCFFPSTLPRELGGPSPRVPSSTRGPGDPARPGSRATFGNTEAFRGAGGRAPVGAPRGSAAAAPRPPPRESGHSEDDDQWRNGMLGTGLVTDNLGQHEPLGQPTASPATGAAPASSDPNTGTTTPRTFQTPHTRNNTASGAAGPEGPTSGSAGHEAHGEQGGRARQSNDAQGVLAAGVRHREEGLGAHTAGAPHSWQPVQGVGLLQRAFTPFGQALYRRLFPSWQWRQGQHAQQHQHQQHPQQHQQQHQHPHQQSPQEGPVPGVRSSLGQLATARTLPSRCSEEDTEMEDISGGPVSTDLITHQQQQQQQQQEQGRRGTRRARPSSSPSPDNPSDVQPHHGKRSRLSSGAPRHPSSAPAAPLARAKSKTGRTSTHRPTQPPSAPTQPASAEGVTHAHASPQLHPHHRQQHPSPPLRLLLHPQQQCHQQQRCVSSQDHALQNRHAAGAAQPSSYNPAGTAVTTQLARPSGHNPAAPRWHNPRASGQHVSMAVRVRTAVGAEEPLLLQSTSSSWPNVHPHGPNSSRVGLHRVGTSSQWRADTPAEGQSLPVVPPAARQAQQGGGARSAPSEADPPLERRRTAAPEQAQATHAQEPGEGYGRDQRQSSQAHPSWPWHFRDTLPRQQQRQQASAGVGGLPSERDDEGQAPTRGGATGAPVLEEGQRLEGGQLASGSGDGGGGTRTPGDATREGGALNARNMAAAATAAAQPLNTLNALGLLGEGGTLARGESQGMLDEDVLDALGRLEALGVLEAPQSRQPGARAGHAARSAGAAGAGASVGTAAAGPRDGGGGLSMRPSRARAPLAQSTTPGQSSFTTAAAVAATAAPGPSSRAAASHARGSASAPHTEEGTDAALARTGMQQQQQKGASSDGALARVPSLSSSQLGQLHGRDGAVIAPANTTCSAGEGTAEGSAQGEMGGTGAPAAVAAAAAAGAAHVPLRRHSAHAVGCTDSVSSPPQRAGAGAGAGAGVSVRGGPSEHPSITAALADATGPGSARQASVRMRRRHPPPEGVTEEDSLLPIPGMHEHAVHAREPEAETPTLCCLQLWVQADQGGDVPMHEACSSAVPITGMPLQGSHFSFTRLFT</sequence>
<dbReference type="SUPFAM" id="SSF50978">
    <property type="entry name" value="WD40 repeat-like"/>
    <property type="match status" value="1"/>
</dbReference>
<feature type="compositionally biased region" description="Low complexity" evidence="3">
    <location>
        <begin position="311"/>
        <end position="322"/>
    </location>
</feature>
<evidence type="ECO:0000256" key="3">
    <source>
        <dbReference type="SAM" id="MobiDB-lite"/>
    </source>
</evidence>
<gene>
    <name evidence="4" type="ORF">DUNSADRAFT_4259</name>
</gene>
<feature type="region of interest" description="Disordered" evidence="3">
    <location>
        <begin position="487"/>
        <end position="745"/>
    </location>
</feature>
<feature type="compositionally biased region" description="Low complexity" evidence="3">
    <location>
        <begin position="674"/>
        <end position="694"/>
    </location>
</feature>
<dbReference type="InterPro" id="IPR001680">
    <property type="entry name" value="WD40_rpt"/>
</dbReference>
<feature type="compositionally biased region" description="Low complexity" evidence="3">
    <location>
        <begin position="583"/>
        <end position="595"/>
    </location>
</feature>
<feature type="region of interest" description="Disordered" evidence="3">
    <location>
        <begin position="1013"/>
        <end position="1108"/>
    </location>
</feature>
<feature type="region of interest" description="Disordered" evidence="3">
    <location>
        <begin position="767"/>
        <end position="786"/>
    </location>
</feature>
<dbReference type="InterPro" id="IPR045151">
    <property type="entry name" value="DCAF8"/>
</dbReference>
<dbReference type="PANTHER" id="PTHR15574:SF40">
    <property type="entry name" value="WD AND TETRATRICOPEPTIDE REPEATS PROTEIN 1"/>
    <property type="match status" value="1"/>
</dbReference>
<feature type="compositionally biased region" description="Low complexity" evidence="3">
    <location>
        <begin position="1073"/>
        <end position="1102"/>
    </location>
</feature>
<protein>
    <submittedName>
        <fullName evidence="4">Uncharacterized protein</fullName>
    </submittedName>
</protein>
<evidence type="ECO:0000313" key="4">
    <source>
        <dbReference type="EMBL" id="KAF5837512.1"/>
    </source>
</evidence>
<dbReference type="Proteomes" id="UP000815325">
    <property type="component" value="Unassembled WGS sequence"/>
</dbReference>
<dbReference type="InterPro" id="IPR015943">
    <property type="entry name" value="WD40/YVTN_repeat-like_dom_sf"/>
</dbReference>
<feature type="compositionally biased region" description="Polar residues" evidence="3">
    <location>
        <begin position="708"/>
        <end position="724"/>
    </location>
</feature>